<organism evidence="2 3">
    <name type="scientific">Tistrella arctica</name>
    <dbReference type="NCBI Taxonomy" id="3133430"/>
    <lineage>
        <taxon>Bacteria</taxon>
        <taxon>Pseudomonadati</taxon>
        <taxon>Pseudomonadota</taxon>
        <taxon>Alphaproteobacteria</taxon>
        <taxon>Geminicoccales</taxon>
        <taxon>Geminicoccaceae</taxon>
        <taxon>Tistrella</taxon>
    </lineage>
</organism>
<dbReference type="Proteomes" id="UP001413721">
    <property type="component" value="Unassembled WGS sequence"/>
</dbReference>
<accession>A0ABU9YH12</accession>
<reference evidence="2 3" key="1">
    <citation type="submission" date="2024-03" db="EMBL/GenBank/DDBJ databases">
        <title>High-quality draft genome sequencing of Tistrella sp. BH-R2-4.</title>
        <authorList>
            <person name="Dong C."/>
        </authorList>
    </citation>
    <scope>NUCLEOTIDE SEQUENCE [LARGE SCALE GENOMIC DNA]</scope>
    <source>
        <strain evidence="2 3">BH-R2-4</strain>
    </source>
</reference>
<dbReference type="SUPFAM" id="SSF53328">
    <property type="entry name" value="Formyltransferase"/>
    <property type="match status" value="1"/>
</dbReference>
<dbReference type="InterPro" id="IPR036477">
    <property type="entry name" value="Formyl_transf_N_sf"/>
</dbReference>
<dbReference type="Pfam" id="PF00551">
    <property type="entry name" value="Formyl_trans_N"/>
    <property type="match status" value="1"/>
</dbReference>
<comment type="caution">
    <text evidence="2">The sequence shown here is derived from an EMBL/GenBank/DDBJ whole genome shotgun (WGS) entry which is preliminary data.</text>
</comment>
<dbReference type="EMBL" id="JBBKTW010000002">
    <property type="protein sequence ID" value="MEN2988081.1"/>
    <property type="molecule type" value="Genomic_DNA"/>
</dbReference>
<name>A0ABU9YH12_9PROT</name>
<sequence length="277" mass="29385">MRIALLGGVDGNWATMLRSGGHVLTSIWTAGGGQIGEITASLAAEHHCPVFFHRLCHDDLVALKQAGTELVVVVGYPWLVPVDPALPAVNVHPSLLPDGRGPAPVQWILSTHPDAAGVTIHKLTAEADAGDILAQEPMTLTAADDLHTVFARTYWRSAQMMAAILSDFPRAWAAAAPQSGTGRWTADHPEVFTIGAATQVGEALHHWRAFGPGLVAWDGVDQGGPDRNTHRTRWVAAVRGWREPHGLVPGTVASDDGRITMLAVADGFLLIEADTAG</sequence>
<keyword evidence="3" id="KW-1185">Reference proteome</keyword>
<dbReference type="RefSeq" id="WP_345935640.1">
    <property type="nucleotide sequence ID" value="NZ_JBBKTV010000013.1"/>
</dbReference>
<evidence type="ECO:0000313" key="2">
    <source>
        <dbReference type="EMBL" id="MEN2988081.1"/>
    </source>
</evidence>
<dbReference type="InterPro" id="IPR002376">
    <property type="entry name" value="Formyl_transf_N"/>
</dbReference>
<evidence type="ECO:0000259" key="1">
    <source>
        <dbReference type="Pfam" id="PF00551"/>
    </source>
</evidence>
<protein>
    <submittedName>
        <fullName evidence="2">Formyltransferase family protein</fullName>
    </submittedName>
</protein>
<proteinExistence type="predicted"/>
<dbReference type="PANTHER" id="PTHR11138:SF5">
    <property type="entry name" value="METHIONYL-TRNA FORMYLTRANSFERASE, MITOCHONDRIAL"/>
    <property type="match status" value="1"/>
</dbReference>
<dbReference type="PANTHER" id="PTHR11138">
    <property type="entry name" value="METHIONYL-TRNA FORMYLTRANSFERASE"/>
    <property type="match status" value="1"/>
</dbReference>
<gene>
    <name evidence="2" type="ORF">WG926_07180</name>
</gene>
<feature type="domain" description="Formyl transferase N-terminal" evidence="1">
    <location>
        <begin position="62"/>
        <end position="159"/>
    </location>
</feature>
<dbReference type="Gene3D" id="3.40.50.12230">
    <property type="match status" value="1"/>
</dbReference>
<evidence type="ECO:0000313" key="3">
    <source>
        <dbReference type="Proteomes" id="UP001413721"/>
    </source>
</evidence>